<name>A0A9X1IR97_9GAMM</name>
<dbReference type="PANTHER" id="PTHR43847">
    <property type="entry name" value="BLL3993 PROTEIN"/>
    <property type="match status" value="1"/>
</dbReference>
<protein>
    <submittedName>
        <fullName evidence="6">Isoprenylcysteine carboxylmethyltransferase family protein</fullName>
    </submittedName>
</protein>
<evidence type="ECO:0000256" key="2">
    <source>
        <dbReference type="ARBA" id="ARBA00022692"/>
    </source>
</evidence>
<organism evidence="6 7">
    <name type="scientific">Marinomonas algarum</name>
    <dbReference type="NCBI Taxonomy" id="2883105"/>
    <lineage>
        <taxon>Bacteria</taxon>
        <taxon>Pseudomonadati</taxon>
        <taxon>Pseudomonadota</taxon>
        <taxon>Gammaproteobacteria</taxon>
        <taxon>Oceanospirillales</taxon>
        <taxon>Oceanospirillaceae</taxon>
        <taxon>Marinomonas</taxon>
    </lineage>
</organism>
<dbReference type="EMBL" id="JAJATW010000025">
    <property type="protein sequence ID" value="MCB5162841.1"/>
    <property type="molecule type" value="Genomic_DNA"/>
</dbReference>
<dbReference type="GO" id="GO:0012505">
    <property type="term" value="C:endomembrane system"/>
    <property type="evidence" value="ECO:0007669"/>
    <property type="project" value="UniProtKB-SubCell"/>
</dbReference>
<keyword evidence="2 5" id="KW-0812">Transmembrane</keyword>
<dbReference type="InterPro" id="IPR052527">
    <property type="entry name" value="Metal_cation-efflux_comp"/>
</dbReference>
<evidence type="ECO:0000313" key="7">
    <source>
        <dbReference type="Proteomes" id="UP001139095"/>
    </source>
</evidence>
<evidence type="ECO:0000256" key="5">
    <source>
        <dbReference type="SAM" id="Phobius"/>
    </source>
</evidence>
<dbReference type="Gene3D" id="1.20.120.1630">
    <property type="match status" value="1"/>
</dbReference>
<dbReference type="RefSeq" id="WP_226755188.1">
    <property type="nucleotide sequence ID" value="NZ_JAJATW010000025.1"/>
</dbReference>
<dbReference type="Pfam" id="PF04191">
    <property type="entry name" value="PEMT"/>
    <property type="match status" value="1"/>
</dbReference>
<evidence type="ECO:0000313" key="6">
    <source>
        <dbReference type="EMBL" id="MCB5162841.1"/>
    </source>
</evidence>
<keyword evidence="3 5" id="KW-1133">Transmembrane helix</keyword>
<evidence type="ECO:0000256" key="4">
    <source>
        <dbReference type="ARBA" id="ARBA00023136"/>
    </source>
</evidence>
<evidence type="ECO:0000256" key="1">
    <source>
        <dbReference type="ARBA" id="ARBA00004127"/>
    </source>
</evidence>
<keyword evidence="7" id="KW-1185">Reference proteome</keyword>
<accession>A0A9X1IR97</accession>
<evidence type="ECO:0000256" key="3">
    <source>
        <dbReference type="ARBA" id="ARBA00022989"/>
    </source>
</evidence>
<feature type="transmembrane region" description="Helical" evidence="5">
    <location>
        <begin position="34"/>
        <end position="56"/>
    </location>
</feature>
<dbReference type="PANTHER" id="PTHR43847:SF1">
    <property type="entry name" value="BLL3993 PROTEIN"/>
    <property type="match status" value="1"/>
</dbReference>
<dbReference type="InterPro" id="IPR007318">
    <property type="entry name" value="Phopholipid_MeTrfase"/>
</dbReference>
<reference evidence="6" key="1">
    <citation type="submission" date="2021-10" db="EMBL/GenBank/DDBJ databases">
        <title>Marinomonas pontica sp. nov., isolated from the Black Sea.</title>
        <authorList>
            <person name="Zhao L.-H."/>
            <person name="Xue J.-H."/>
        </authorList>
    </citation>
    <scope>NUCLEOTIDE SEQUENCE</scope>
    <source>
        <strain evidence="6">E8</strain>
    </source>
</reference>
<feature type="transmembrane region" description="Helical" evidence="5">
    <location>
        <begin position="6"/>
        <end position="22"/>
    </location>
</feature>
<keyword evidence="4 5" id="KW-0472">Membrane</keyword>
<gene>
    <name evidence="6" type="ORF">LG368_13160</name>
</gene>
<dbReference type="AlphaFoldDB" id="A0A9X1IR97"/>
<comment type="caution">
    <text evidence="6">The sequence shown here is derived from an EMBL/GenBank/DDBJ whole genome shotgun (WGS) entry which is preliminary data.</text>
</comment>
<feature type="transmembrane region" description="Helical" evidence="5">
    <location>
        <begin position="87"/>
        <end position="117"/>
    </location>
</feature>
<sequence length="148" mass="17210">MLALKVPPPIIFAASGFCMFALSDFQMQLTPWRLTICLVIWLLAMAIALTSIWCFFKCKTSVDPHHPDKSSVLIATGIFNFSRNPMYLSLLLILIGWAFLLSSFWTFVPIIAFILYITQFQIKPEEEILAKKFNDDYHRYCSSVRRWF</sequence>
<proteinExistence type="predicted"/>
<dbReference type="Proteomes" id="UP001139095">
    <property type="component" value="Unassembled WGS sequence"/>
</dbReference>
<comment type="subcellular location">
    <subcellularLocation>
        <location evidence="1">Endomembrane system</location>
        <topology evidence="1">Multi-pass membrane protein</topology>
    </subcellularLocation>
</comment>